<keyword evidence="4 6" id="KW-0067">ATP-binding</keyword>
<comment type="similarity">
    <text evidence="1 6 7">Belongs to the DNA mismatch repair MutS family.</text>
</comment>
<dbReference type="InterPro" id="IPR007696">
    <property type="entry name" value="DNA_mismatch_repair_MutS_core"/>
</dbReference>
<dbReference type="SUPFAM" id="SSF55271">
    <property type="entry name" value="DNA repair protein MutS, domain I"/>
    <property type="match status" value="1"/>
</dbReference>
<dbReference type="GO" id="GO:0006298">
    <property type="term" value="P:mismatch repair"/>
    <property type="evidence" value="ECO:0007669"/>
    <property type="project" value="InterPro"/>
</dbReference>
<dbReference type="EMBL" id="BMAV01023665">
    <property type="protein sequence ID" value="GFY79579.1"/>
    <property type="molecule type" value="Genomic_DNA"/>
</dbReference>
<dbReference type="InterPro" id="IPR027417">
    <property type="entry name" value="P-loop_NTPase"/>
</dbReference>
<comment type="function">
    <text evidence="6 7">Component of the post-replicative DNA mismatch repair system (MMR).</text>
</comment>
<dbReference type="PROSITE" id="PS00486">
    <property type="entry name" value="DNA_MISMATCH_REPAIR_2"/>
    <property type="match status" value="1"/>
</dbReference>
<dbReference type="Pfam" id="PF05188">
    <property type="entry name" value="MutS_II"/>
    <property type="match status" value="1"/>
</dbReference>
<evidence type="ECO:0000256" key="2">
    <source>
        <dbReference type="ARBA" id="ARBA00022741"/>
    </source>
</evidence>
<dbReference type="SUPFAM" id="SSF53150">
    <property type="entry name" value="DNA repair protein MutS, domain II"/>
    <property type="match status" value="1"/>
</dbReference>
<dbReference type="SUPFAM" id="SSF52540">
    <property type="entry name" value="P-loop containing nucleoside triphosphate hydrolases"/>
    <property type="match status" value="1"/>
</dbReference>
<proteinExistence type="inferred from homology"/>
<name>A0A8X7CNM9_9ARAC</name>
<dbReference type="Gene3D" id="3.30.420.110">
    <property type="entry name" value="MutS, connector domain"/>
    <property type="match status" value="1"/>
</dbReference>
<comment type="caution">
    <text evidence="10">The sequence shown here is derived from an EMBL/GenBank/DDBJ whole genome shotgun (WGS) entry which is preliminary data.</text>
</comment>
<dbReference type="PIRSF" id="PIRSF037677">
    <property type="entry name" value="DNA_mis_repair_Msh6"/>
    <property type="match status" value="1"/>
</dbReference>
<dbReference type="GO" id="GO:0030983">
    <property type="term" value="F:mismatched DNA binding"/>
    <property type="evidence" value="ECO:0007669"/>
    <property type="project" value="UniProtKB-UniRule"/>
</dbReference>
<accession>A0A8X7CNM9</accession>
<evidence type="ECO:0000256" key="7">
    <source>
        <dbReference type="RuleBase" id="RU003756"/>
    </source>
</evidence>
<dbReference type="PANTHER" id="PTHR11361">
    <property type="entry name" value="DNA MISMATCH REPAIR PROTEIN MUTS FAMILY MEMBER"/>
    <property type="match status" value="1"/>
</dbReference>
<dbReference type="FunFam" id="3.40.1170.10:FF:000002">
    <property type="entry name" value="DNA mismatch repair protein"/>
    <property type="match status" value="1"/>
</dbReference>
<dbReference type="FunFam" id="1.10.1420.10:FF:000005">
    <property type="entry name" value="DNA mismatch repair protein"/>
    <property type="match status" value="1"/>
</dbReference>
<dbReference type="InterPro" id="IPR045076">
    <property type="entry name" value="MutS"/>
</dbReference>
<reference evidence="10" key="1">
    <citation type="submission" date="2020-08" db="EMBL/GenBank/DDBJ databases">
        <title>Multicomponent nature underlies the extraordinary mechanical properties of spider dragline silk.</title>
        <authorList>
            <person name="Kono N."/>
            <person name="Nakamura H."/>
            <person name="Mori M."/>
            <person name="Yoshida Y."/>
            <person name="Ohtoshi R."/>
            <person name="Malay A.D."/>
            <person name="Moran D.A.P."/>
            <person name="Tomita M."/>
            <person name="Numata K."/>
            <person name="Arakawa K."/>
        </authorList>
    </citation>
    <scope>NUCLEOTIDE SEQUENCE</scope>
</reference>
<keyword evidence="2 6" id="KW-0547">Nucleotide-binding</keyword>
<feature type="compositionally biased region" description="Polar residues" evidence="8">
    <location>
        <begin position="100"/>
        <end position="110"/>
    </location>
</feature>
<dbReference type="InterPro" id="IPR017261">
    <property type="entry name" value="DNA_mismatch_repair_MutS/MSH"/>
</dbReference>
<dbReference type="InterPro" id="IPR016151">
    <property type="entry name" value="DNA_mismatch_repair_MutS_N"/>
</dbReference>
<dbReference type="Gene3D" id="3.40.50.300">
    <property type="entry name" value="P-loop containing nucleotide triphosphate hydrolases"/>
    <property type="match status" value="1"/>
</dbReference>
<dbReference type="Pfam" id="PF05192">
    <property type="entry name" value="MutS_III"/>
    <property type="match status" value="1"/>
</dbReference>
<dbReference type="SMART" id="SM00534">
    <property type="entry name" value="MUTSac"/>
    <property type="match status" value="1"/>
</dbReference>
<dbReference type="InterPro" id="IPR036678">
    <property type="entry name" value="MutS_con_dom_sf"/>
</dbReference>
<organism evidence="10 11">
    <name type="scientific">Trichonephila inaurata madagascariensis</name>
    <dbReference type="NCBI Taxonomy" id="2747483"/>
    <lineage>
        <taxon>Eukaryota</taxon>
        <taxon>Metazoa</taxon>
        <taxon>Ecdysozoa</taxon>
        <taxon>Arthropoda</taxon>
        <taxon>Chelicerata</taxon>
        <taxon>Arachnida</taxon>
        <taxon>Araneae</taxon>
        <taxon>Araneomorphae</taxon>
        <taxon>Entelegynae</taxon>
        <taxon>Araneoidea</taxon>
        <taxon>Nephilidae</taxon>
        <taxon>Trichonephila</taxon>
        <taxon>Trichonephila inaurata</taxon>
    </lineage>
</organism>
<dbReference type="GO" id="GO:0140664">
    <property type="term" value="F:ATP-dependent DNA damage sensor activity"/>
    <property type="evidence" value="ECO:0007669"/>
    <property type="project" value="InterPro"/>
</dbReference>
<dbReference type="GO" id="GO:0005524">
    <property type="term" value="F:ATP binding"/>
    <property type="evidence" value="ECO:0007669"/>
    <property type="project" value="UniProtKB-UniRule"/>
</dbReference>
<dbReference type="Pfam" id="PF05190">
    <property type="entry name" value="MutS_IV"/>
    <property type="match status" value="1"/>
</dbReference>
<dbReference type="InterPro" id="IPR007861">
    <property type="entry name" value="DNA_mismatch_repair_MutS_clamp"/>
</dbReference>
<dbReference type="Pfam" id="PF01624">
    <property type="entry name" value="MutS_I"/>
    <property type="match status" value="1"/>
</dbReference>
<dbReference type="InterPro" id="IPR007695">
    <property type="entry name" value="DNA_mismatch_repair_MutS-lik_N"/>
</dbReference>
<dbReference type="InterPro" id="IPR000432">
    <property type="entry name" value="DNA_mismatch_repair_MutS_C"/>
</dbReference>
<keyword evidence="6 7" id="KW-0234">DNA repair</keyword>
<feature type="compositionally biased region" description="Basic and acidic residues" evidence="8">
    <location>
        <begin position="156"/>
        <end position="165"/>
    </location>
</feature>
<evidence type="ECO:0000256" key="1">
    <source>
        <dbReference type="ARBA" id="ARBA00006271"/>
    </source>
</evidence>
<dbReference type="InterPro" id="IPR007860">
    <property type="entry name" value="DNA_mmatch_repair_MutS_con_dom"/>
</dbReference>
<dbReference type="Pfam" id="PF00488">
    <property type="entry name" value="MutS_V"/>
    <property type="match status" value="1"/>
</dbReference>
<sequence>MNKRKTILDFFSKSPATTHDAKHVKSEASNGSAPKSHASKSSQVLSNDDIPTKKNTSPVVKSPACKTSVKSEKVVTKSPFTETPVKSESRKFASKCDIPLNTSIKKTPSESNTLKNSDASSSSKSDSPITKTPIRKVSAKSKTSVDTASSPSISNERSDKSFSQREKRRRSLNNSYKYDSEESEDEKEERSSKNKKRRRIVIEPDDDSDEYMPEKDDESESSSVSNEDSFESPAREVRNGDRSKYHAESSDDMSETSNTKKKRKKTEGKSTPSFEIFTNPKASPKNKLNISASTTTPKSGARSSFSKICTPLKLQLPSNEELDDSDESKKDVKEFLHEKWTWLKNGTVVNESKNCVENDGFERSTIRVPPDFYKTLTPAMQQWWRLKEKNFDTVLFFKVGKFYELYHMDAVIGVKELGLVYMKGDYAHAGFPEIAFGRYSECLIGKGYKVARVEQTETPQMMEERCKNSNCAKSKRVVEREICQIISKGTRTYTYQDENITSSNNFLLVICEKEVENSKSTSEYGICFIDTSIGKFTLGQFIDDRHGSRLLTLIALYPPVEVIYEKSSVTKETVQLLNHHLSGAQITRSGSDFWLPYKIMQHLQQSGIFALEDESIGYPETFMKFLDPDDINKETPLKQYELAIKAFAGCISYLNRCGIDDSILSMKLFDEYIPVDKIKSEICKSSKEFKKHMILDGLTLENLDIVPLMSSDNAEGTLLGTMDYCSTSFGKRLFRNWLCSPLCNPDQILDRLNAVDDLVQIPDVVELAVAILKKLPDLERHLSKIHTYGFNRSKLHPETRAIFYEIDTYNKKKINDFLSAIEGFKQTSEIVSLFKPHVENFKSHLLKQCTSYKEKLGHFPDMSRALNYFNDAFDHEEAKKKGYIIPSEGIDVDYDKASREVAETLKDLDAFLAKQKQLLNCKVSYVSVGKNRYMLEVPEVKKVPSDFQFQGGRKGFKRYYTKETTTLLSRLVCAEDSRSVALHNSTRRIYSLFDKDYQLWKTAVHCISSLDALISLVLYYKSSGVPMCKPEFSIPNQEVEPHLEIINGHHPTFLKYFTGDSYIPNSVYIGPKRANSTENMNSGGKLVLVTGPNMGGKSTLMRQAGALVIMAHVGSYVPAEAMGLTPVDRIFTRVGASDRINKGESTFFVEASETSSILSHASPDSFVLIDELGRGTATFDGTAIAYSTLKYLVDKICCRTLFSTHYHSLCDDYSVHPNVGLGHMACMVEKDSNCSVLEKITFLYKFVDGSCPKSYGFNVAMLAGIAKDIVEEGFMKAQQMEMSMRISILLRRLLCAKSPAVILRELQNYNLFEEKNKS</sequence>
<feature type="compositionally biased region" description="Polar residues" evidence="8">
    <location>
        <begin position="27"/>
        <end position="46"/>
    </location>
</feature>
<evidence type="ECO:0000256" key="8">
    <source>
        <dbReference type="SAM" id="MobiDB-lite"/>
    </source>
</evidence>
<evidence type="ECO:0000313" key="11">
    <source>
        <dbReference type="Proteomes" id="UP000886998"/>
    </source>
</evidence>
<dbReference type="Proteomes" id="UP000886998">
    <property type="component" value="Unassembled WGS sequence"/>
</dbReference>
<feature type="compositionally biased region" description="Low complexity" evidence="8">
    <location>
        <begin position="111"/>
        <end position="127"/>
    </location>
</feature>
<dbReference type="Gene3D" id="1.10.1420.10">
    <property type="match status" value="2"/>
</dbReference>
<dbReference type="SMART" id="SM00533">
    <property type="entry name" value="MUTSd"/>
    <property type="match status" value="1"/>
</dbReference>
<protein>
    <recommendedName>
        <fullName evidence="6">DNA mismatch repair protein</fullName>
    </recommendedName>
</protein>
<dbReference type="PANTHER" id="PTHR11361:SF148">
    <property type="entry name" value="DNA MISMATCH REPAIR PROTEIN MSH6"/>
    <property type="match status" value="1"/>
</dbReference>
<feature type="compositionally biased region" description="Polar residues" evidence="8">
    <location>
        <begin position="286"/>
        <end position="304"/>
    </location>
</feature>
<feature type="domain" description="DNA mismatch repair proteins mutS family" evidence="9">
    <location>
        <begin position="1165"/>
        <end position="1181"/>
    </location>
</feature>
<gene>
    <name evidence="10" type="primary">MSH6</name>
    <name evidence="10" type="ORF">TNIN_146141</name>
</gene>
<feature type="compositionally biased region" description="Acidic residues" evidence="8">
    <location>
        <begin position="203"/>
        <end position="220"/>
    </location>
</feature>
<dbReference type="Gene3D" id="3.40.1170.10">
    <property type="entry name" value="DNA repair protein MutS, domain I"/>
    <property type="match status" value="1"/>
</dbReference>
<dbReference type="SUPFAM" id="SSF48334">
    <property type="entry name" value="DNA repair protein MutS, domain III"/>
    <property type="match status" value="1"/>
</dbReference>
<keyword evidence="5 6" id="KW-0238">DNA-binding</keyword>
<keyword evidence="11" id="KW-1185">Reference proteome</keyword>
<evidence type="ECO:0000256" key="5">
    <source>
        <dbReference type="ARBA" id="ARBA00023125"/>
    </source>
</evidence>
<dbReference type="OrthoDB" id="6432238at2759"/>
<evidence type="ECO:0000256" key="6">
    <source>
        <dbReference type="PIRNR" id="PIRNR037677"/>
    </source>
</evidence>
<feature type="compositionally biased region" description="Polar residues" evidence="8">
    <location>
        <begin position="140"/>
        <end position="155"/>
    </location>
</feature>
<feature type="region of interest" description="Disordered" evidence="8">
    <location>
        <begin position="1"/>
        <end position="304"/>
    </location>
</feature>
<dbReference type="InterPro" id="IPR036187">
    <property type="entry name" value="DNA_mismatch_repair_MutS_sf"/>
</dbReference>
<dbReference type="GO" id="GO:0032301">
    <property type="term" value="C:MutSalpha complex"/>
    <property type="evidence" value="ECO:0007669"/>
    <property type="project" value="TreeGrafter"/>
</dbReference>
<keyword evidence="3 6" id="KW-0227">DNA damage</keyword>
<feature type="compositionally biased region" description="Basic and acidic residues" evidence="8">
    <location>
        <begin position="233"/>
        <end position="249"/>
    </location>
</feature>
<evidence type="ECO:0000256" key="4">
    <source>
        <dbReference type="ARBA" id="ARBA00022840"/>
    </source>
</evidence>
<evidence type="ECO:0000259" key="9">
    <source>
        <dbReference type="PROSITE" id="PS00486"/>
    </source>
</evidence>
<evidence type="ECO:0000313" key="10">
    <source>
        <dbReference type="EMBL" id="GFY79579.1"/>
    </source>
</evidence>
<evidence type="ECO:0000256" key="3">
    <source>
        <dbReference type="ARBA" id="ARBA00022763"/>
    </source>
</evidence>